<protein>
    <recommendedName>
        <fullName evidence="4">SOS cell division inhibitor</fullName>
    </recommendedName>
</protein>
<sequence length="209" mass="22928">MSTHLLTRHTKHRSGPSLSPHPEVPLQLARVHEACGPARRSFALWLAGQMQGPVLWIAPAWEADRLNPDGMLDFADPARFLFVHPRRTEDLLWSMEEALRAGAVPLVIGDLPAAPALTPVRRMHLAAETGGSLGKAPLGLLLTPGDGGAQGIESRWHMAPVHERTQRRWQLERRRARALPPTAWVATQARPGAQLELERKTGTPALTAP</sequence>
<name>A0A1Y5SXR9_9RHOB</name>
<gene>
    <name evidence="2" type="ORF">TRL7639_02728</name>
</gene>
<reference evidence="2 3" key="1">
    <citation type="submission" date="2017-03" db="EMBL/GenBank/DDBJ databases">
        <authorList>
            <person name="Afonso C.L."/>
            <person name="Miller P.J."/>
            <person name="Scott M.A."/>
            <person name="Spackman E."/>
            <person name="Goraichik I."/>
            <person name="Dimitrov K.M."/>
            <person name="Suarez D.L."/>
            <person name="Swayne D.E."/>
        </authorList>
    </citation>
    <scope>NUCLEOTIDE SEQUENCE [LARGE SCALE GENOMIC DNA]</scope>
    <source>
        <strain evidence="2 3">CECT 7639</strain>
    </source>
</reference>
<dbReference type="InterPro" id="IPR027417">
    <property type="entry name" value="P-loop_NTPase"/>
</dbReference>
<evidence type="ECO:0000313" key="3">
    <source>
        <dbReference type="Proteomes" id="UP000193077"/>
    </source>
</evidence>
<evidence type="ECO:0000256" key="1">
    <source>
        <dbReference type="SAM" id="MobiDB-lite"/>
    </source>
</evidence>
<dbReference type="Gene3D" id="3.40.50.300">
    <property type="entry name" value="P-loop containing nucleotide triphosphate hydrolases"/>
    <property type="match status" value="1"/>
</dbReference>
<accession>A0A1Y5SXR9</accession>
<evidence type="ECO:0000313" key="2">
    <source>
        <dbReference type="EMBL" id="SLN49285.1"/>
    </source>
</evidence>
<dbReference type="SUPFAM" id="SSF52540">
    <property type="entry name" value="P-loop containing nucleoside triphosphate hydrolases"/>
    <property type="match status" value="1"/>
</dbReference>
<dbReference type="Proteomes" id="UP000193077">
    <property type="component" value="Unassembled WGS sequence"/>
</dbReference>
<keyword evidence="3" id="KW-1185">Reference proteome</keyword>
<dbReference type="OrthoDB" id="7630980at2"/>
<evidence type="ECO:0008006" key="4">
    <source>
        <dbReference type="Google" id="ProtNLM"/>
    </source>
</evidence>
<organism evidence="2 3">
    <name type="scientific">Falsiruegeria litorea R37</name>
    <dbReference type="NCBI Taxonomy" id="1200284"/>
    <lineage>
        <taxon>Bacteria</taxon>
        <taxon>Pseudomonadati</taxon>
        <taxon>Pseudomonadota</taxon>
        <taxon>Alphaproteobacteria</taxon>
        <taxon>Rhodobacterales</taxon>
        <taxon>Roseobacteraceae</taxon>
        <taxon>Falsiruegeria</taxon>
    </lineage>
</organism>
<feature type="compositionally biased region" description="Basic residues" evidence="1">
    <location>
        <begin position="1"/>
        <end position="14"/>
    </location>
</feature>
<dbReference type="RefSeq" id="WP_085796161.1">
    <property type="nucleotide sequence ID" value="NZ_FWFO01000001.1"/>
</dbReference>
<feature type="region of interest" description="Disordered" evidence="1">
    <location>
        <begin position="1"/>
        <end position="23"/>
    </location>
</feature>
<dbReference type="EMBL" id="FWFO01000001">
    <property type="protein sequence ID" value="SLN49285.1"/>
    <property type="molecule type" value="Genomic_DNA"/>
</dbReference>
<dbReference type="AlphaFoldDB" id="A0A1Y5SXR9"/>
<proteinExistence type="predicted"/>